<dbReference type="InterPro" id="IPR029063">
    <property type="entry name" value="SAM-dependent_MTases_sf"/>
</dbReference>
<evidence type="ECO:0000313" key="7">
    <source>
        <dbReference type="Proteomes" id="UP000000784"/>
    </source>
</evidence>
<dbReference type="PANTHER" id="PTHR43179:SF12">
    <property type="entry name" value="GALACTOFURANOSYLTRANSFERASE GLFT2"/>
    <property type="match status" value="1"/>
</dbReference>
<name>A9BY27_DELAS</name>
<keyword evidence="2" id="KW-0328">Glycosyltransferase</keyword>
<keyword evidence="7" id="KW-1185">Reference proteome</keyword>
<dbReference type="CAZy" id="GT4">
    <property type="family name" value="Glycosyltransferase Family 4"/>
</dbReference>
<evidence type="ECO:0000256" key="4">
    <source>
        <dbReference type="SAM" id="MobiDB-lite"/>
    </source>
</evidence>
<dbReference type="InterPro" id="IPR001173">
    <property type="entry name" value="Glyco_trans_2-like"/>
</dbReference>
<accession>A9BY27</accession>
<reference evidence="7" key="2">
    <citation type="submission" date="2007-11" db="EMBL/GenBank/DDBJ databases">
        <title>Complete sequence of Delftia acidovorans DSM 14801 / SPH-1.</title>
        <authorList>
            <person name="Copeland A."/>
            <person name="Lucas S."/>
            <person name="Lapidus A."/>
            <person name="Barry K."/>
            <person name="Glavina del Rio T."/>
            <person name="Dalin E."/>
            <person name="Tice H."/>
            <person name="Pitluck S."/>
            <person name="Lowry S."/>
            <person name="Clum A."/>
            <person name="Schmutz J."/>
            <person name="Larimer F."/>
            <person name="Land M."/>
            <person name="Hauser L."/>
            <person name="Kyrpides N."/>
            <person name="Kim E."/>
            <person name="Schleheck D."/>
            <person name="Richardson P."/>
        </authorList>
    </citation>
    <scope>NUCLEOTIDE SEQUENCE [LARGE SCALE GENOMIC DNA]</scope>
    <source>
        <strain evidence="7">DSM 14801 / SPH-1</strain>
    </source>
</reference>
<dbReference type="CDD" id="cd02440">
    <property type="entry name" value="AdoMet_MTases"/>
    <property type="match status" value="1"/>
</dbReference>
<dbReference type="HOGENOM" id="CLU_260586_0_0_4"/>
<dbReference type="CAZy" id="GT2">
    <property type="family name" value="Glycosyltransferase Family 2"/>
</dbReference>
<dbReference type="Gene3D" id="3.40.50.2000">
    <property type="entry name" value="Glycogen Phosphorylase B"/>
    <property type="match status" value="1"/>
</dbReference>
<evidence type="ECO:0000259" key="5">
    <source>
        <dbReference type="Pfam" id="PF00535"/>
    </source>
</evidence>
<sequence>MPCNHCGGRDYDARQSAARTSGIFCAWRGHALLLSADRPRSTGADEYDGRSIPARTAPGTSFPMTTPIPDPHVYLRTVDLNERTSLSVLAGHVRAQAHILDLGCGSGALGAFLAEHKQCVCDGVTLSQEEARHAAPFYRHVHVADLEDCDLDQLFGDARYDYIVCADVLEHLRQPERILAACRKRLTPEGRLLISVPNAGYSGLVAELLHGEFRYREEGLLDRTHLRFFTRRSLSRFLAEQGWQVDDIDTIERALPESEFRVAYDSLPPAVARHLLATPDALAYQFIASAAPAAQALPIEPPLNYPQGHALFTAQLYIAHDGRYEEHNKLSTTGSIGQARQTLRFQLPSDGAAVSHLRLDPADRPGFVHLHRISLVDTHNGTAWQWMPKDTESALLGQRPHQQIAWNAPCPPAAFSLMLLLTGDDPWFELPIPSSILETHPGASLEIELGWPMSADYLALSQVVRPLQSQLEEAAAAQDRWNHQRSELEKDIQHRDQTIGQLKHRNALLDESHQVQSQERARWQQEASRVQRDFAQLVQHLHSIENSTIFRATRPLVHAKMRLDRLLGRKPVAAAVRTPVPQTIPDLPVDVIVPVYRGLDDTRGCIESVLASQCRTPWQLIVINDASPEPGVTQWLRERAAQDKRITLLENEENLGFVGTVNRGMALNTAHDVLLLNSDTVVANDWLDRIRQAAYGDARIASVTPFSNNATICSYPRFCEGNDLPPGLDTAAIDALCARTNPGQVVDVPTGVGFCMYIRRDSLNAVGLFDTEHFGKGYGEENDFCQRAAAAGWRNLHLLDTFVLHTGGVSFGESKSPRERAAMETLRRLHPRYEADVMAFVQADPARTARLALDVARLQAQAAHQPVVLAVLHDRAGGTVRHVRELAQFLQGKALFLMLSPAAGGTVVLRRAEEKEAFELAFRINDQMEELVQALRQLGVVHVHYQHLLGHSEAILDLPARLGAAHDFTAHDFYTYCKNISLTGIDNRYVVPLRAGECGCCEPTDTAPYAGTVAQWRHRNALLLNNARHVLAPSQDTASRIAGFVPGARVQAVAHTDLPAQLPAPVAHPLAATAPLKIVVLGAMSAIKGADVLEAVAIEAAKRGAPVEFHLLGYGYRSLQTQPRARLTVHGSYEEHELVQLLEWLQPDLAWFPAQWPETYSYTLSACLAAGLPIVAPDIGAFPERLAGRSWSWIRPWDASASQWLEFFVQVREHNFLTGQSPERTSATEQSVAHSGNAFYGDSYLRGVHARSEAVQHPLDVAFLAAHSLQRKNHAAQTWALTALAHLRALPMLREIARRIPAHWQRRVKNWLQA</sequence>
<dbReference type="KEGG" id="dac:Daci_1318"/>
<organism evidence="6 7">
    <name type="scientific">Delftia acidovorans (strain DSM 14801 / SPH-1)</name>
    <dbReference type="NCBI Taxonomy" id="398578"/>
    <lineage>
        <taxon>Bacteria</taxon>
        <taxon>Pseudomonadati</taxon>
        <taxon>Pseudomonadota</taxon>
        <taxon>Betaproteobacteria</taxon>
        <taxon>Burkholderiales</taxon>
        <taxon>Comamonadaceae</taxon>
        <taxon>Delftia</taxon>
    </lineage>
</organism>
<evidence type="ECO:0000256" key="3">
    <source>
        <dbReference type="ARBA" id="ARBA00022679"/>
    </source>
</evidence>
<feature type="region of interest" description="Disordered" evidence="4">
    <location>
        <begin position="41"/>
        <end position="63"/>
    </location>
</feature>
<comment type="similarity">
    <text evidence="1">Belongs to the glycosyltransferase 2 family.</text>
</comment>
<dbReference type="eggNOG" id="COG2227">
    <property type="taxonomic scope" value="Bacteria"/>
</dbReference>
<dbReference type="Gene3D" id="3.40.50.150">
    <property type="entry name" value="Vaccinia Virus protein VP39"/>
    <property type="match status" value="1"/>
</dbReference>
<dbReference type="eggNOG" id="COG1216">
    <property type="taxonomic scope" value="Bacteria"/>
</dbReference>
<evidence type="ECO:0000256" key="1">
    <source>
        <dbReference type="ARBA" id="ARBA00006739"/>
    </source>
</evidence>
<dbReference type="PANTHER" id="PTHR43179">
    <property type="entry name" value="RHAMNOSYLTRANSFERASE WBBL"/>
    <property type="match status" value="1"/>
</dbReference>
<feature type="domain" description="Glycosyltransferase 2-like" evidence="5">
    <location>
        <begin position="591"/>
        <end position="708"/>
    </location>
</feature>
<dbReference type="eggNOG" id="COG0438">
    <property type="taxonomic scope" value="Bacteria"/>
</dbReference>
<dbReference type="EMBL" id="CP000884">
    <property type="protein sequence ID" value="ABX33962.1"/>
    <property type="molecule type" value="Genomic_DNA"/>
</dbReference>
<keyword evidence="3 6" id="KW-0808">Transferase</keyword>
<reference evidence="6 7" key="1">
    <citation type="journal article" date="2004" name="Appl. Environ. Microbiol.">
        <title>Mineralization of individual congeners of linear alkylbenzenesulfonate by defined pairs of heterotrophic bacteria.</title>
        <authorList>
            <person name="Schleheck D."/>
            <person name="Knepper T.P."/>
            <person name="Fischer K."/>
            <person name="Cook A.M."/>
        </authorList>
    </citation>
    <scope>NUCLEOTIDE SEQUENCE [LARGE SCALE GENOMIC DNA]</scope>
    <source>
        <strain evidence="7">DSM 14801 / SPH-1</strain>
    </source>
</reference>
<dbReference type="Gene3D" id="3.90.550.10">
    <property type="entry name" value="Spore Coat Polysaccharide Biosynthesis Protein SpsA, Chain A"/>
    <property type="match status" value="1"/>
</dbReference>
<dbReference type="SUPFAM" id="SSF53335">
    <property type="entry name" value="S-adenosyl-L-methionine-dependent methyltransferases"/>
    <property type="match status" value="1"/>
</dbReference>
<dbReference type="InterPro" id="IPR029044">
    <property type="entry name" value="Nucleotide-diphossugar_trans"/>
</dbReference>
<dbReference type="SUPFAM" id="SSF53756">
    <property type="entry name" value="UDP-Glycosyltransferase/glycogen phosphorylase"/>
    <property type="match status" value="1"/>
</dbReference>
<evidence type="ECO:0000256" key="2">
    <source>
        <dbReference type="ARBA" id="ARBA00022676"/>
    </source>
</evidence>
<evidence type="ECO:0000313" key="6">
    <source>
        <dbReference type="EMBL" id="ABX33962.1"/>
    </source>
</evidence>
<dbReference type="GO" id="GO:0016757">
    <property type="term" value="F:glycosyltransferase activity"/>
    <property type="evidence" value="ECO:0007669"/>
    <property type="project" value="UniProtKB-KW"/>
</dbReference>
<proteinExistence type="inferred from homology"/>
<dbReference type="STRING" id="398578.Daci_1318"/>
<dbReference type="Pfam" id="PF13489">
    <property type="entry name" value="Methyltransf_23"/>
    <property type="match status" value="1"/>
</dbReference>
<protein>
    <submittedName>
        <fullName evidence="6">Glycosyl transferase family 2</fullName>
    </submittedName>
</protein>
<gene>
    <name evidence="6" type="ordered locus">Daci_1318</name>
</gene>
<dbReference type="Proteomes" id="UP000000784">
    <property type="component" value="Chromosome"/>
</dbReference>
<dbReference type="Pfam" id="PF00535">
    <property type="entry name" value="Glycos_transf_2"/>
    <property type="match status" value="1"/>
</dbReference>
<dbReference type="SUPFAM" id="SSF53448">
    <property type="entry name" value="Nucleotide-diphospho-sugar transferases"/>
    <property type="match status" value="1"/>
</dbReference>